<dbReference type="InterPro" id="IPR036770">
    <property type="entry name" value="Ankyrin_rpt-contain_sf"/>
</dbReference>
<feature type="transmembrane region" description="Helical" evidence="4">
    <location>
        <begin position="48"/>
        <end position="66"/>
    </location>
</feature>
<accession>A0AAD7J1S2</accession>
<dbReference type="PROSITE" id="PS50297">
    <property type="entry name" value="ANK_REP_REGION"/>
    <property type="match status" value="2"/>
</dbReference>
<evidence type="ECO:0000256" key="1">
    <source>
        <dbReference type="ARBA" id="ARBA00022737"/>
    </source>
</evidence>
<keyword evidence="1" id="KW-0677">Repeat</keyword>
<dbReference type="Pfam" id="PF12796">
    <property type="entry name" value="Ank_2"/>
    <property type="match status" value="1"/>
</dbReference>
<feature type="repeat" description="ANK" evidence="3">
    <location>
        <begin position="431"/>
        <end position="463"/>
    </location>
</feature>
<dbReference type="PANTHER" id="PTHR24171">
    <property type="entry name" value="ANKYRIN REPEAT DOMAIN-CONTAINING PROTEIN 39-RELATED"/>
    <property type="match status" value="1"/>
</dbReference>
<name>A0AAD7J1S2_9AGAR</name>
<dbReference type="Gene3D" id="1.25.40.20">
    <property type="entry name" value="Ankyrin repeat-containing domain"/>
    <property type="match status" value="1"/>
</dbReference>
<dbReference type="EMBL" id="JARKIB010000053">
    <property type="protein sequence ID" value="KAJ7753993.1"/>
    <property type="molecule type" value="Genomic_DNA"/>
</dbReference>
<keyword evidence="6" id="KW-1185">Reference proteome</keyword>
<gene>
    <name evidence="5" type="ORF">B0H16DRAFT_754454</name>
</gene>
<evidence type="ECO:0000313" key="6">
    <source>
        <dbReference type="Proteomes" id="UP001215598"/>
    </source>
</evidence>
<dbReference type="AlphaFoldDB" id="A0AAD7J1S2"/>
<dbReference type="InterPro" id="IPR002110">
    <property type="entry name" value="Ankyrin_rpt"/>
</dbReference>
<evidence type="ECO:0000256" key="4">
    <source>
        <dbReference type="SAM" id="Phobius"/>
    </source>
</evidence>
<comment type="caution">
    <text evidence="5">The sequence shown here is derived from an EMBL/GenBank/DDBJ whole genome shotgun (WGS) entry which is preliminary data.</text>
</comment>
<protein>
    <submittedName>
        <fullName evidence="5">Ankyrin repeat-containing domain protein</fullName>
    </submittedName>
</protein>
<keyword evidence="4" id="KW-1133">Transmembrane helix</keyword>
<organism evidence="5 6">
    <name type="scientific">Mycena metata</name>
    <dbReference type="NCBI Taxonomy" id="1033252"/>
    <lineage>
        <taxon>Eukaryota</taxon>
        <taxon>Fungi</taxon>
        <taxon>Dikarya</taxon>
        <taxon>Basidiomycota</taxon>
        <taxon>Agaricomycotina</taxon>
        <taxon>Agaricomycetes</taxon>
        <taxon>Agaricomycetidae</taxon>
        <taxon>Agaricales</taxon>
        <taxon>Marasmiineae</taxon>
        <taxon>Mycenaceae</taxon>
        <taxon>Mycena</taxon>
    </lineage>
</organism>
<evidence type="ECO:0000313" key="5">
    <source>
        <dbReference type="EMBL" id="KAJ7753993.1"/>
    </source>
</evidence>
<feature type="transmembrane region" description="Helical" evidence="4">
    <location>
        <begin position="211"/>
        <end position="239"/>
    </location>
</feature>
<dbReference type="PROSITE" id="PS50088">
    <property type="entry name" value="ANK_REPEAT"/>
    <property type="match status" value="2"/>
</dbReference>
<reference evidence="5" key="1">
    <citation type="submission" date="2023-03" db="EMBL/GenBank/DDBJ databases">
        <title>Massive genome expansion in bonnet fungi (Mycena s.s.) driven by repeated elements and novel gene families across ecological guilds.</title>
        <authorList>
            <consortium name="Lawrence Berkeley National Laboratory"/>
            <person name="Harder C.B."/>
            <person name="Miyauchi S."/>
            <person name="Viragh M."/>
            <person name="Kuo A."/>
            <person name="Thoen E."/>
            <person name="Andreopoulos B."/>
            <person name="Lu D."/>
            <person name="Skrede I."/>
            <person name="Drula E."/>
            <person name="Henrissat B."/>
            <person name="Morin E."/>
            <person name="Kohler A."/>
            <person name="Barry K."/>
            <person name="LaButti K."/>
            <person name="Morin E."/>
            <person name="Salamov A."/>
            <person name="Lipzen A."/>
            <person name="Mereny Z."/>
            <person name="Hegedus B."/>
            <person name="Baldrian P."/>
            <person name="Stursova M."/>
            <person name="Weitz H."/>
            <person name="Taylor A."/>
            <person name="Grigoriev I.V."/>
            <person name="Nagy L.G."/>
            <person name="Martin F."/>
            <person name="Kauserud H."/>
        </authorList>
    </citation>
    <scope>NUCLEOTIDE SEQUENCE</scope>
    <source>
        <strain evidence="5">CBHHK182m</strain>
    </source>
</reference>
<keyword evidence="2 3" id="KW-0040">ANK repeat</keyword>
<feature type="repeat" description="ANK" evidence="3">
    <location>
        <begin position="464"/>
        <end position="496"/>
    </location>
</feature>
<evidence type="ECO:0000256" key="3">
    <source>
        <dbReference type="PROSITE-ProRule" id="PRU00023"/>
    </source>
</evidence>
<sequence>MSNCINTDISGIGVRTATYAQNLLSFFPAVLALVDGTVDENEKDYLEAQSTTILLSAFALLFSAIIQARTQGLDSHHATIVLNLSWMNNTNTFIYMLLLLHRNACINPPSKWGWRKIIRAMFNPGEQIFYRSPTAPRPGTIQRTIRWLIRWGDPVILIGTLHLSLMGALGVWLWIDPSQFGNSSPCSPGSISLLTHSIPIASRSLRILSRIVYSAVLVPGVNLILPICLMFTPYFLYLFRGRVSSVSEKETSSLPLYVRKLQAVRRSPVSPLGIGLMTLFVINVLFIVDTELSISRSEGLQQDQDNSWTFGQTLALMLLLLPLWDAFESLLQRKGKIDKKRKAVDSMKVYRDTAEWEEVEKWLTLIGGTTVDIHQLWLRRASAQNRPDIVEFMIARGADPKDLDYPRDVAMPQERQLLVEKVHNLGGDDVSRKTALHYASGAGDLDIVKFLVDKRANVTAPDNGNKTALHYASANGHVEVVKFLLQRGAVVDAIGILLGRFPRNTSYPVGR</sequence>
<proteinExistence type="predicted"/>
<dbReference type="PANTHER" id="PTHR24171:SF9">
    <property type="entry name" value="ANKYRIN REPEAT DOMAIN-CONTAINING PROTEIN 39"/>
    <property type="match status" value="1"/>
</dbReference>
<feature type="transmembrane region" description="Helical" evidence="4">
    <location>
        <begin position="269"/>
        <end position="288"/>
    </location>
</feature>
<feature type="transmembrane region" description="Helical" evidence="4">
    <location>
        <begin position="308"/>
        <end position="331"/>
    </location>
</feature>
<feature type="transmembrane region" description="Helical" evidence="4">
    <location>
        <begin position="155"/>
        <end position="175"/>
    </location>
</feature>
<dbReference type="SMART" id="SM00248">
    <property type="entry name" value="ANK"/>
    <property type="match status" value="3"/>
</dbReference>
<evidence type="ECO:0000256" key="2">
    <source>
        <dbReference type="ARBA" id="ARBA00023043"/>
    </source>
</evidence>
<keyword evidence="4" id="KW-0812">Transmembrane</keyword>
<dbReference type="Proteomes" id="UP001215598">
    <property type="component" value="Unassembled WGS sequence"/>
</dbReference>
<dbReference type="SUPFAM" id="SSF48403">
    <property type="entry name" value="Ankyrin repeat"/>
    <property type="match status" value="1"/>
</dbReference>
<keyword evidence="4" id="KW-0472">Membrane</keyword>